<feature type="region of interest" description="Disordered" evidence="1">
    <location>
        <begin position="329"/>
        <end position="360"/>
    </location>
</feature>
<proteinExistence type="predicted"/>
<feature type="compositionally biased region" description="Low complexity" evidence="1">
    <location>
        <begin position="73"/>
        <end position="82"/>
    </location>
</feature>
<protein>
    <submittedName>
        <fullName evidence="2">Uncharacterized protein</fullName>
    </submittedName>
</protein>
<organism evidence="2 3">
    <name type="scientific">Gonium pectorale</name>
    <name type="common">Green alga</name>
    <dbReference type="NCBI Taxonomy" id="33097"/>
    <lineage>
        <taxon>Eukaryota</taxon>
        <taxon>Viridiplantae</taxon>
        <taxon>Chlorophyta</taxon>
        <taxon>core chlorophytes</taxon>
        <taxon>Chlorophyceae</taxon>
        <taxon>CS clade</taxon>
        <taxon>Chlamydomonadales</taxon>
        <taxon>Volvocaceae</taxon>
        <taxon>Gonium</taxon>
    </lineage>
</organism>
<dbReference type="AlphaFoldDB" id="A0A150G8G0"/>
<reference evidence="3" key="1">
    <citation type="journal article" date="2016" name="Nat. Commun.">
        <title>The Gonium pectorale genome demonstrates co-option of cell cycle regulation during the evolution of multicellularity.</title>
        <authorList>
            <person name="Hanschen E.R."/>
            <person name="Marriage T.N."/>
            <person name="Ferris P.J."/>
            <person name="Hamaji T."/>
            <person name="Toyoda A."/>
            <person name="Fujiyama A."/>
            <person name="Neme R."/>
            <person name="Noguchi H."/>
            <person name="Minakuchi Y."/>
            <person name="Suzuki M."/>
            <person name="Kawai-Toyooka H."/>
            <person name="Smith D.R."/>
            <person name="Sparks H."/>
            <person name="Anderson J."/>
            <person name="Bakaric R."/>
            <person name="Luria V."/>
            <person name="Karger A."/>
            <person name="Kirschner M.W."/>
            <person name="Durand P.M."/>
            <person name="Michod R.E."/>
            <person name="Nozaki H."/>
            <person name="Olson B.J."/>
        </authorList>
    </citation>
    <scope>NUCLEOTIDE SEQUENCE [LARGE SCALE GENOMIC DNA]</scope>
    <source>
        <strain evidence="3">NIES-2863</strain>
    </source>
</reference>
<dbReference type="Proteomes" id="UP000075714">
    <property type="component" value="Unassembled WGS sequence"/>
</dbReference>
<keyword evidence="3" id="KW-1185">Reference proteome</keyword>
<name>A0A150G8G0_GONPE</name>
<sequence length="469" mass="51264">MVGLRCFVFHMRRQPLLPQALAALALLCRACIMLLLAEGRASLRQAEDADERALLVTHALDQAHLAGALDSSRAQQRATRQQAETHRASMRQKAARAQEAQAQAQAQQLLQSQPQTPKRGQPQSQPQPQPQQPAQTQSRQKGIKRPKAAAKYSQPQVEQVSQSQLPSAAGADPAEGESTRRPRQLGVEQVCDLIAKAHVLDERIIIPTLLELEAACAQAEASSSSGGRTAGLMELVRGAIHRICGLMLAYSLLLGPSWAVLASSEVRRLLLATCGLPVLRRQLNALHSELLLLQPELQQQQEEMEWQHQQQQEDESQLRRYKAWQQQEQQEHGLAAAASEGRRGRQSGRRRPQAGDPVKQALKSMGKALARGLAAVQALDLNQLDADVAHDDVMLHKLQEAIAEPEPLSGLAGQRAALNSRHHGAACLVGIRGNSGLEDLRFAVGPKKAAEEVDTVSWRPHNPAFDDGR</sequence>
<evidence type="ECO:0000256" key="1">
    <source>
        <dbReference type="SAM" id="MobiDB-lite"/>
    </source>
</evidence>
<feature type="compositionally biased region" description="Low complexity" evidence="1">
    <location>
        <begin position="95"/>
        <end position="124"/>
    </location>
</feature>
<accession>A0A150G8G0</accession>
<dbReference type="EMBL" id="LSYV01000047">
    <property type="protein sequence ID" value="KXZ46132.1"/>
    <property type="molecule type" value="Genomic_DNA"/>
</dbReference>
<feature type="region of interest" description="Disordered" evidence="1">
    <location>
        <begin position="69"/>
        <end position="183"/>
    </location>
</feature>
<feature type="compositionally biased region" description="Low complexity" evidence="1">
    <location>
        <begin position="153"/>
        <end position="167"/>
    </location>
</feature>
<evidence type="ECO:0000313" key="2">
    <source>
        <dbReference type="EMBL" id="KXZ46132.1"/>
    </source>
</evidence>
<evidence type="ECO:0000313" key="3">
    <source>
        <dbReference type="Proteomes" id="UP000075714"/>
    </source>
</evidence>
<gene>
    <name evidence="2" type="ORF">GPECTOR_46g201</name>
</gene>
<comment type="caution">
    <text evidence="2">The sequence shown here is derived from an EMBL/GenBank/DDBJ whole genome shotgun (WGS) entry which is preliminary data.</text>
</comment>